<dbReference type="PANTHER" id="PTHR28632">
    <property type="entry name" value="TRANSLATION MACHINERY-ASSOCIATED PROTEIN 7"/>
    <property type="match status" value="1"/>
</dbReference>
<dbReference type="EMBL" id="CAUYUE010000010">
    <property type="protein sequence ID" value="CAK0784536.1"/>
    <property type="molecule type" value="Genomic_DNA"/>
</dbReference>
<feature type="compositionally biased region" description="Basic and acidic residues" evidence="1">
    <location>
        <begin position="28"/>
        <end position="39"/>
    </location>
</feature>
<sequence length="70" mass="7315">MQLPADLVGEMSGKAGGKAKPLKKPKSASKDLDDSDLEFQKKKKEEAAALKALKEKAAGKGGFAKVKGSK</sequence>
<evidence type="ECO:0000313" key="3">
    <source>
        <dbReference type="Proteomes" id="UP001314263"/>
    </source>
</evidence>
<accession>A0AAV1ICT7</accession>
<feature type="region of interest" description="Disordered" evidence="1">
    <location>
        <begin position="1"/>
        <end position="39"/>
    </location>
</feature>
<keyword evidence="3" id="KW-1185">Reference proteome</keyword>
<dbReference type="AlphaFoldDB" id="A0AAV1ICT7"/>
<proteinExistence type="predicted"/>
<evidence type="ECO:0008006" key="4">
    <source>
        <dbReference type="Google" id="ProtNLM"/>
    </source>
</evidence>
<organism evidence="2 3">
    <name type="scientific">Coccomyxa viridis</name>
    <dbReference type="NCBI Taxonomy" id="1274662"/>
    <lineage>
        <taxon>Eukaryota</taxon>
        <taxon>Viridiplantae</taxon>
        <taxon>Chlorophyta</taxon>
        <taxon>core chlorophytes</taxon>
        <taxon>Trebouxiophyceae</taxon>
        <taxon>Trebouxiophyceae incertae sedis</taxon>
        <taxon>Coccomyxaceae</taxon>
        <taxon>Coccomyxa</taxon>
    </lineage>
</organism>
<reference evidence="2 3" key="1">
    <citation type="submission" date="2023-10" db="EMBL/GenBank/DDBJ databases">
        <authorList>
            <person name="Maclean D."/>
            <person name="Macfadyen A."/>
        </authorList>
    </citation>
    <scope>NUCLEOTIDE SEQUENCE [LARGE SCALE GENOMIC DNA]</scope>
</reference>
<gene>
    <name evidence="2" type="ORF">CVIRNUC_007740</name>
</gene>
<evidence type="ECO:0000313" key="2">
    <source>
        <dbReference type="EMBL" id="CAK0784536.1"/>
    </source>
</evidence>
<protein>
    <recommendedName>
        <fullName evidence="4">Translation machinery associated TMA7</fullName>
    </recommendedName>
</protein>
<comment type="caution">
    <text evidence="2">The sequence shown here is derived from an EMBL/GenBank/DDBJ whole genome shotgun (WGS) entry which is preliminary data.</text>
</comment>
<evidence type="ECO:0000256" key="1">
    <source>
        <dbReference type="SAM" id="MobiDB-lite"/>
    </source>
</evidence>
<dbReference type="InterPro" id="IPR015157">
    <property type="entry name" value="TMA7"/>
</dbReference>
<dbReference type="Proteomes" id="UP001314263">
    <property type="component" value="Unassembled WGS sequence"/>
</dbReference>
<name>A0AAV1ICT7_9CHLO</name>
<dbReference type="Pfam" id="PF09072">
    <property type="entry name" value="TMA7"/>
    <property type="match status" value="1"/>
</dbReference>